<keyword evidence="3" id="KW-1185">Reference proteome</keyword>
<gene>
    <name evidence="2" type="ORF">PENTCL1PPCAC_6516</name>
</gene>
<feature type="region of interest" description="Disordered" evidence="1">
    <location>
        <begin position="569"/>
        <end position="588"/>
    </location>
</feature>
<dbReference type="PANTHER" id="PTHR21344:SF1">
    <property type="entry name" value="RAL GTPASE-ACTIVATING PROTEIN SUBUNIT BETA"/>
    <property type="match status" value="1"/>
</dbReference>
<dbReference type="Proteomes" id="UP001432027">
    <property type="component" value="Unassembled WGS sequence"/>
</dbReference>
<evidence type="ECO:0000313" key="3">
    <source>
        <dbReference type="Proteomes" id="UP001432027"/>
    </source>
</evidence>
<comment type="caution">
    <text evidence="2">The sequence shown here is derived from an EMBL/GenBank/DDBJ whole genome shotgun (WGS) entry which is preliminary data.</text>
</comment>
<dbReference type="SUPFAM" id="SSF111347">
    <property type="entry name" value="Rap/Ran-GAP"/>
    <property type="match status" value="1"/>
</dbReference>
<dbReference type="GO" id="GO:0005096">
    <property type="term" value="F:GTPase activator activity"/>
    <property type="evidence" value="ECO:0007669"/>
    <property type="project" value="InterPro"/>
</dbReference>
<accession>A0AAV5SLV3</accession>
<reference evidence="2" key="1">
    <citation type="submission" date="2023-10" db="EMBL/GenBank/DDBJ databases">
        <title>Genome assembly of Pristionchus species.</title>
        <authorList>
            <person name="Yoshida K."/>
            <person name="Sommer R.J."/>
        </authorList>
    </citation>
    <scope>NUCLEOTIDE SEQUENCE</scope>
    <source>
        <strain evidence="2">RS0144</strain>
    </source>
</reference>
<feature type="compositionally biased region" description="Low complexity" evidence="1">
    <location>
        <begin position="261"/>
        <end position="286"/>
    </location>
</feature>
<name>A0AAV5SLV3_9BILA</name>
<feature type="compositionally biased region" description="Low complexity" evidence="1">
    <location>
        <begin position="627"/>
        <end position="647"/>
    </location>
</feature>
<feature type="region of interest" description="Disordered" evidence="1">
    <location>
        <begin position="525"/>
        <end position="546"/>
    </location>
</feature>
<organism evidence="2 3">
    <name type="scientific">Pristionchus entomophagus</name>
    <dbReference type="NCBI Taxonomy" id="358040"/>
    <lineage>
        <taxon>Eukaryota</taxon>
        <taxon>Metazoa</taxon>
        <taxon>Ecdysozoa</taxon>
        <taxon>Nematoda</taxon>
        <taxon>Chromadorea</taxon>
        <taxon>Rhabditida</taxon>
        <taxon>Rhabditina</taxon>
        <taxon>Diplogasteromorpha</taxon>
        <taxon>Diplogasteroidea</taxon>
        <taxon>Neodiplogasteridae</taxon>
        <taxon>Pristionchus</taxon>
    </lineage>
</organism>
<dbReference type="GO" id="GO:0051056">
    <property type="term" value="P:regulation of small GTPase mediated signal transduction"/>
    <property type="evidence" value="ECO:0007669"/>
    <property type="project" value="InterPro"/>
</dbReference>
<proteinExistence type="predicted"/>
<evidence type="ECO:0008006" key="4">
    <source>
        <dbReference type="Google" id="ProtNLM"/>
    </source>
</evidence>
<feature type="region of interest" description="Disordered" evidence="1">
    <location>
        <begin position="240"/>
        <end position="286"/>
    </location>
</feature>
<feature type="compositionally biased region" description="Basic and acidic residues" evidence="1">
    <location>
        <begin position="240"/>
        <end position="253"/>
    </location>
</feature>
<dbReference type="EMBL" id="BTSX01000002">
    <property type="protein sequence ID" value="GMS84341.1"/>
    <property type="molecule type" value="Genomic_DNA"/>
</dbReference>
<feature type="compositionally biased region" description="Polar residues" evidence="1">
    <location>
        <begin position="529"/>
        <end position="546"/>
    </location>
</feature>
<feature type="compositionally biased region" description="Gly residues" evidence="1">
    <location>
        <begin position="573"/>
        <end position="584"/>
    </location>
</feature>
<protein>
    <recommendedName>
        <fullName evidence="4">Rap-GAP domain-containing protein</fullName>
    </recommendedName>
</protein>
<feature type="region of interest" description="Disordered" evidence="1">
    <location>
        <begin position="627"/>
        <end position="648"/>
    </location>
</feature>
<dbReference type="AlphaFoldDB" id="A0AAV5SLV3"/>
<dbReference type="InterPro" id="IPR035974">
    <property type="entry name" value="Rap/Ran-GAP_sf"/>
</dbReference>
<dbReference type="InterPro" id="IPR039930">
    <property type="entry name" value="RALGAPB"/>
</dbReference>
<sequence length="754" mass="82688">MNGITPEKANCTSIVRGVISAICDHICRPEWNSDFPVSFSALDALNALSTLPHDILFTNKDLSTGMLIVTCLCRLIETQLGKPPPSHSKDLHSSVVAAFQSLTVWFTSSPLLAECESVLHIVADTIQLGITGTKKHGAERGESKAASRRVLDAAEATLHSLFTCLGSHSSRGIVDERRLLHLFGPSAIDTTKFQHFLVNDSILSIHEASHITNLAMGSPCVLYVRRSPMHMARVGCARMRETHQETERERETNNDWNGDGSTKTSVSSINSLSISSPLPSSSLSSPPTKLTEAYAKAQAFRLPSDFNKVTCKVDTQFHSIESSGESEEILLEMQRLSSIEGLRPDSSLARMKMDERIPTPKSPVKACNSIRVFLYDMGLLDEKSYGKDLVALDAGQSCDFYRDLHDAIDCSPSSFISTTHVFYVRNGQRNALDILENGMNLQSLSSEFLILLSSLGEGVEVGRHEGWTGNWSTAYSSDRKPLEGRGGVDHYILDGLSHCLYTKEGGCEMAFVLPSQRAVRHFKMEMPQPRSSRSGKSTLTYSQSEVLSPTRTDLRDNDDVFVQSPTIRSFQPYGGGGSSMGGGNSSTRRSQSDVRIVVIWVERLEDVIHFPLEDLVSTCDDGGDVVSSSSSSLFSPPSTTSSSHSPGAKSNCASIPFIGIFVHEMESGLVQIRTRTNGTRFGSVGPLMDGMVVSVSSLSSLIRLTILNVTRRNIAEVDNYQHMNVKRRQAISEFGKKYALDVPYHQFLTKLILS</sequence>
<evidence type="ECO:0000256" key="1">
    <source>
        <dbReference type="SAM" id="MobiDB-lite"/>
    </source>
</evidence>
<dbReference type="PANTHER" id="PTHR21344">
    <property type="entry name" value="RAL GTPASE-ACTIVATING PROTEIN SUBUNIT BETA"/>
    <property type="match status" value="1"/>
</dbReference>
<evidence type="ECO:0000313" key="2">
    <source>
        <dbReference type="EMBL" id="GMS84341.1"/>
    </source>
</evidence>